<feature type="compositionally biased region" description="Low complexity" evidence="1">
    <location>
        <begin position="129"/>
        <end position="138"/>
    </location>
</feature>
<feature type="region of interest" description="Disordered" evidence="1">
    <location>
        <begin position="121"/>
        <end position="181"/>
    </location>
</feature>
<dbReference type="eggNOG" id="ENOG5033S2P">
    <property type="taxonomic scope" value="Bacteria"/>
</dbReference>
<evidence type="ECO:0000256" key="1">
    <source>
        <dbReference type="SAM" id="MobiDB-lite"/>
    </source>
</evidence>
<evidence type="ECO:0000313" key="3">
    <source>
        <dbReference type="Proteomes" id="UP000007735"/>
    </source>
</evidence>
<dbReference type="RefSeq" id="WP_014328628.1">
    <property type="nucleotide sequence ID" value="NC_016812.1"/>
</dbReference>
<evidence type="ECO:0000313" key="2">
    <source>
        <dbReference type="EMBL" id="CCE96165.1"/>
    </source>
</evidence>
<reference evidence="2 3" key="1">
    <citation type="journal article" date="2012" name="J. Bacteriol.">
        <title>Genome sequence of the soybean symbiont Sinorhizobium fredii HH103.</title>
        <authorList>
            <person name="Weidner S."/>
            <person name="Becker A."/>
            <person name="Bonilla I."/>
            <person name="Jaenicke S."/>
            <person name="Lloret J."/>
            <person name="Margaret I."/>
            <person name="Puhler A."/>
            <person name="Ruiz-Sainz J.E."/>
            <person name="Schneiker-Bekel S."/>
            <person name="Szczepanowski R."/>
            <person name="Vinardell J.M."/>
            <person name="Zehner S."/>
            <person name="Gottfert M."/>
        </authorList>
    </citation>
    <scope>NUCLEOTIDE SEQUENCE [LARGE SCALE GENOMIC DNA]</scope>
    <source>
        <strain evidence="2 3">HH103</strain>
    </source>
</reference>
<proteinExistence type="predicted"/>
<organism evidence="2 3">
    <name type="scientific">Sinorhizobium fredii (strain HH103)</name>
    <dbReference type="NCBI Taxonomy" id="1117943"/>
    <lineage>
        <taxon>Bacteria</taxon>
        <taxon>Pseudomonadati</taxon>
        <taxon>Pseudomonadota</taxon>
        <taxon>Alphaproteobacteria</taxon>
        <taxon>Hyphomicrobiales</taxon>
        <taxon>Rhizobiaceae</taxon>
        <taxon>Sinorhizobium/Ensifer group</taxon>
        <taxon>Sinorhizobium</taxon>
    </lineage>
</organism>
<feature type="compositionally biased region" description="Pro residues" evidence="1">
    <location>
        <begin position="139"/>
        <end position="149"/>
    </location>
</feature>
<dbReference type="PATRIC" id="fig|380.5.peg.1772"/>
<gene>
    <name evidence="2" type="ordered locus">SFHH103_01668</name>
</gene>
<dbReference type="HOGENOM" id="CLU_059181_0_0_5"/>
<dbReference type="Proteomes" id="UP000007735">
    <property type="component" value="Chromosome"/>
</dbReference>
<dbReference type="KEGG" id="sfh:SFHH103_01668"/>
<feature type="compositionally biased region" description="Basic and acidic residues" evidence="1">
    <location>
        <begin position="165"/>
        <end position="181"/>
    </location>
</feature>
<dbReference type="AlphaFoldDB" id="G9A7D5"/>
<protein>
    <submittedName>
        <fullName evidence="2">Lysine-specific histone demethylase 1 Flavin-containing amine oxidase domain-containing protein 2 BRAF35-HDAC complex protein BHC110</fullName>
    </submittedName>
</protein>
<dbReference type="STRING" id="1117943.SFHH103_01668"/>
<dbReference type="EMBL" id="HE616890">
    <property type="protein sequence ID" value="CCE96165.1"/>
    <property type="molecule type" value="Genomic_DNA"/>
</dbReference>
<sequence>MSNARFSIIPGWVVADPRLKGRDLQVLCVLGQHTNRKHGWCRRSQVKMAAEMGCARSTVQASLDRLVKIGAVERREVVSDSGRDSAHWYRVIYDRVTPEEAFREWDRDDELTDEDFAVDYDADTPADQSAPPAGISAPPAGPESAPPAGPGSAPINDSSLTPPAERTERGRGRDDGEWDDPSKFVRRVKALELGTANNPWPGAIGSSTTWAVTQFEKLTAEERRLAEERRDAYLAECKAQKVKPVALGIYLKDRKFLHVSPVAAKTQAASAKIAVAPFGPVWAGMRALALLDGPEPVEVPLDVRDRIRQMFETLRRTSEARALAYLHGKGISLADGDLLFPHDFDRAEQRRRVEAEGYPRANDLNKQAKERERGVAEARFEALADLCEPVPVGSDLFERWRAHHEAAGWPFVPDPGQMPVVYFPKGGPEALHQFEMAARAALRQERSNDDAA</sequence>
<name>G9A7D5_SINF1</name>
<accession>G9A7D5</accession>